<reference evidence="7 8" key="1">
    <citation type="submission" date="2021-09" db="EMBL/GenBank/DDBJ databases">
        <title>Genomic insights and catalytic innovation underlie evolution of tropane alkaloids biosynthesis.</title>
        <authorList>
            <person name="Wang Y.-J."/>
            <person name="Tian T."/>
            <person name="Huang J.-P."/>
            <person name="Huang S.-X."/>
        </authorList>
    </citation>
    <scope>NUCLEOTIDE SEQUENCE [LARGE SCALE GENOMIC DNA]</scope>
    <source>
        <strain evidence="7">KIB-2018</strain>
        <tissue evidence="7">Leaf</tissue>
    </source>
</reference>
<accession>A0AAV8SDD8</accession>
<comment type="similarity">
    <text evidence="1">Belongs to the peptidase A1 family.</text>
</comment>
<dbReference type="GO" id="GO:0006508">
    <property type="term" value="P:proteolysis"/>
    <property type="evidence" value="ECO:0007669"/>
    <property type="project" value="UniProtKB-KW"/>
</dbReference>
<dbReference type="PROSITE" id="PS51767">
    <property type="entry name" value="PEPTIDASE_A1"/>
    <property type="match status" value="1"/>
</dbReference>
<dbReference type="InterPro" id="IPR051708">
    <property type="entry name" value="Plant_Aspart_Prot_A1"/>
</dbReference>
<dbReference type="InterPro" id="IPR021109">
    <property type="entry name" value="Peptidase_aspartic_dom_sf"/>
</dbReference>
<evidence type="ECO:0000256" key="4">
    <source>
        <dbReference type="ARBA" id="ARBA00022801"/>
    </source>
</evidence>
<dbReference type="Pfam" id="PF14541">
    <property type="entry name" value="TAXi_C"/>
    <property type="match status" value="1"/>
</dbReference>
<dbReference type="CDD" id="cd05476">
    <property type="entry name" value="pepsin_A_like_plant"/>
    <property type="match status" value="1"/>
</dbReference>
<dbReference type="InterPro" id="IPR032799">
    <property type="entry name" value="TAXi_C"/>
</dbReference>
<sequence length="332" mass="36608">MDTGSSLLWIKCLPCTPCSQNSGSIYNPYKSSTYSTLSCKDFYYCKYCNSFNQCLYNITYVEGPSSSGILSTERLTFEAPDDGKFVLSDVVFGCGHKTQNFVDEHFKGVFGLGNRAKASLLKQMGSKFSYCIGDVRDPYYNFNHLIIGDSARLEGFSTPVKIINGLYYLTLVGISVGGNMLDINASTFQKTPGVNNGVIIDSGTELTFLAKKGFEIIIKEIHLLSEGLLTRDEEYSSQELCYKGIVTQVAQGFPVLTFHFADGADLILDIMSMFIQVNPNAFCLGIAPSDGITSSGSLSIIGMLAQQYYNVGYDLNASKMYFQRIDCELLED</sequence>
<dbReference type="EMBL" id="JAIWQS010000011">
    <property type="protein sequence ID" value="KAJ8750050.1"/>
    <property type="molecule type" value="Genomic_DNA"/>
</dbReference>
<comment type="caution">
    <text evidence="7">The sequence shown here is derived from an EMBL/GenBank/DDBJ whole genome shotgun (WGS) entry which is preliminary data.</text>
</comment>
<keyword evidence="4" id="KW-0378">Hydrolase</keyword>
<protein>
    <recommendedName>
        <fullName evidence="6">Peptidase A1 domain-containing protein</fullName>
    </recommendedName>
</protein>
<dbReference type="InterPro" id="IPR032861">
    <property type="entry name" value="TAXi_N"/>
</dbReference>
<organism evidence="7 8">
    <name type="scientific">Erythroxylum novogranatense</name>
    <dbReference type="NCBI Taxonomy" id="1862640"/>
    <lineage>
        <taxon>Eukaryota</taxon>
        <taxon>Viridiplantae</taxon>
        <taxon>Streptophyta</taxon>
        <taxon>Embryophyta</taxon>
        <taxon>Tracheophyta</taxon>
        <taxon>Spermatophyta</taxon>
        <taxon>Magnoliopsida</taxon>
        <taxon>eudicotyledons</taxon>
        <taxon>Gunneridae</taxon>
        <taxon>Pentapetalae</taxon>
        <taxon>rosids</taxon>
        <taxon>fabids</taxon>
        <taxon>Malpighiales</taxon>
        <taxon>Erythroxylaceae</taxon>
        <taxon>Erythroxylum</taxon>
    </lineage>
</organism>
<dbReference type="FunFam" id="2.40.70.10:FF:000033">
    <property type="entry name" value="Aspartyl protease family protein"/>
    <property type="match status" value="1"/>
</dbReference>
<evidence type="ECO:0000259" key="6">
    <source>
        <dbReference type="PROSITE" id="PS51767"/>
    </source>
</evidence>
<dbReference type="InterPro" id="IPR033121">
    <property type="entry name" value="PEPTIDASE_A1"/>
</dbReference>
<keyword evidence="2" id="KW-0645">Protease</keyword>
<dbReference type="InterPro" id="IPR034161">
    <property type="entry name" value="Pepsin-like_plant"/>
</dbReference>
<proteinExistence type="inferred from homology"/>
<evidence type="ECO:0000313" key="7">
    <source>
        <dbReference type="EMBL" id="KAJ8750050.1"/>
    </source>
</evidence>
<keyword evidence="3" id="KW-0064">Aspartyl protease</keyword>
<dbReference type="PANTHER" id="PTHR47967">
    <property type="entry name" value="OS07G0603500 PROTEIN-RELATED"/>
    <property type="match status" value="1"/>
</dbReference>
<name>A0AAV8SDD8_9ROSI</name>
<evidence type="ECO:0000313" key="8">
    <source>
        <dbReference type="Proteomes" id="UP001159364"/>
    </source>
</evidence>
<keyword evidence="5" id="KW-0325">Glycoprotein</keyword>
<dbReference type="GO" id="GO:0005576">
    <property type="term" value="C:extracellular region"/>
    <property type="evidence" value="ECO:0007669"/>
    <property type="project" value="TreeGrafter"/>
</dbReference>
<dbReference type="AlphaFoldDB" id="A0AAV8SDD8"/>
<evidence type="ECO:0000256" key="3">
    <source>
        <dbReference type="ARBA" id="ARBA00022750"/>
    </source>
</evidence>
<evidence type="ECO:0000256" key="1">
    <source>
        <dbReference type="ARBA" id="ARBA00007447"/>
    </source>
</evidence>
<dbReference type="GO" id="GO:0004190">
    <property type="term" value="F:aspartic-type endopeptidase activity"/>
    <property type="evidence" value="ECO:0007669"/>
    <property type="project" value="UniProtKB-KW"/>
</dbReference>
<evidence type="ECO:0000256" key="5">
    <source>
        <dbReference type="ARBA" id="ARBA00023180"/>
    </source>
</evidence>
<evidence type="ECO:0000256" key="2">
    <source>
        <dbReference type="ARBA" id="ARBA00022670"/>
    </source>
</evidence>
<dbReference type="Gene3D" id="2.40.70.10">
    <property type="entry name" value="Acid Proteases"/>
    <property type="match status" value="2"/>
</dbReference>
<dbReference type="PANTHER" id="PTHR47967:SF14">
    <property type="entry name" value="EUKARYOTIC ASPARTYL PROTEASE FAMILY PROTEIN"/>
    <property type="match status" value="1"/>
</dbReference>
<feature type="domain" description="Peptidase A1" evidence="6">
    <location>
        <begin position="1"/>
        <end position="323"/>
    </location>
</feature>
<keyword evidence="8" id="KW-1185">Reference proteome</keyword>
<dbReference type="SUPFAM" id="SSF50630">
    <property type="entry name" value="Acid proteases"/>
    <property type="match status" value="1"/>
</dbReference>
<dbReference type="Pfam" id="PF14543">
    <property type="entry name" value="TAXi_N"/>
    <property type="match status" value="1"/>
</dbReference>
<gene>
    <name evidence="7" type="ORF">K2173_013965</name>
</gene>
<dbReference type="Proteomes" id="UP001159364">
    <property type="component" value="Linkage Group LG11"/>
</dbReference>